<proteinExistence type="predicted"/>
<name>A0A1G2MLG8_9BACT</name>
<evidence type="ECO:0000313" key="1">
    <source>
        <dbReference type="EMBL" id="OHA24707.1"/>
    </source>
</evidence>
<evidence type="ECO:0000313" key="2">
    <source>
        <dbReference type="Proteomes" id="UP000177130"/>
    </source>
</evidence>
<dbReference type="AlphaFoldDB" id="A0A1G2MLG8"/>
<dbReference type="EMBL" id="MHRK01000007">
    <property type="protein sequence ID" value="OHA24707.1"/>
    <property type="molecule type" value="Genomic_DNA"/>
</dbReference>
<organism evidence="1 2">
    <name type="scientific">Candidatus Taylorbacteria bacterium RIFCSPHIGHO2_02_FULL_43_32b</name>
    <dbReference type="NCBI Taxonomy" id="1802306"/>
    <lineage>
        <taxon>Bacteria</taxon>
        <taxon>Candidatus Tayloriibacteriota</taxon>
    </lineage>
</organism>
<sequence length="111" mass="13041">MPTIELTWNEFRKAINPELFQSEIVAVNKVDPEQETRTIIITSVDRVGKQRIRENRLATVLNIISEIGIEKTIKVVKFLKNKRDRWSLEKDEESFFQLLSKSLEKLQVRAD</sequence>
<dbReference type="Proteomes" id="UP000177130">
    <property type="component" value="Unassembled WGS sequence"/>
</dbReference>
<gene>
    <name evidence="1" type="ORF">A3C72_03765</name>
</gene>
<reference evidence="1 2" key="1">
    <citation type="journal article" date="2016" name="Nat. Commun.">
        <title>Thousands of microbial genomes shed light on interconnected biogeochemical processes in an aquifer system.</title>
        <authorList>
            <person name="Anantharaman K."/>
            <person name="Brown C.T."/>
            <person name="Hug L.A."/>
            <person name="Sharon I."/>
            <person name="Castelle C.J."/>
            <person name="Probst A.J."/>
            <person name="Thomas B.C."/>
            <person name="Singh A."/>
            <person name="Wilkins M.J."/>
            <person name="Karaoz U."/>
            <person name="Brodie E.L."/>
            <person name="Williams K.H."/>
            <person name="Hubbard S.S."/>
            <person name="Banfield J.F."/>
        </authorList>
    </citation>
    <scope>NUCLEOTIDE SEQUENCE [LARGE SCALE GENOMIC DNA]</scope>
</reference>
<comment type="caution">
    <text evidence="1">The sequence shown here is derived from an EMBL/GenBank/DDBJ whole genome shotgun (WGS) entry which is preliminary data.</text>
</comment>
<accession>A0A1G2MLG8</accession>
<protein>
    <submittedName>
        <fullName evidence="1">Uncharacterized protein</fullName>
    </submittedName>
</protein>